<dbReference type="AlphaFoldDB" id="A0A4E0QWH7"/>
<feature type="region of interest" description="Disordered" evidence="8">
    <location>
        <begin position="311"/>
        <end position="351"/>
    </location>
</feature>
<gene>
    <name evidence="11" type="ORF">D915_009233</name>
</gene>
<evidence type="ECO:0000259" key="10">
    <source>
        <dbReference type="PROSITE" id="PS50268"/>
    </source>
</evidence>
<evidence type="ECO:0000313" key="12">
    <source>
        <dbReference type="Proteomes" id="UP000230066"/>
    </source>
</evidence>
<name>A0A4E0QWH7_FASHE</name>
<dbReference type="GO" id="GO:0007156">
    <property type="term" value="P:homophilic cell adhesion via plasma membrane adhesion molecules"/>
    <property type="evidence" value="ECO:0007669"/>
    <property type="project" value="InterPro"/>
</dbReference>
<reference evidence="11" key="1">
    <citation type="submission" date="2019-03" db="EMBL/GenBank/DDBJ databases">
        <title>Improved annotation for the trematode Fasciola hepatica.</title>
        <authorList>
            <person name="Choi Y.-J."/>
            <person name="Martin J."/>
            <person name="Mitreva M."/>
        </authorList>
    </citation>
    <scope>NUCLEOTIDE SEQUENCE [LARGE SCALE GENOMIC DNA]</scope>
</reference>
<dbReference type="Pfam" id="PF00028">
    <property type="entry name" value="Cadherin"/>
    <property type="match status" value="1"/>
</dbReference>
<sequence>MQNFFIRPLSVSQEAMNRPTNRLVMRQIPLDREVLSSVTLVVLVSDSKLPPIFTATTTVSIEVLDENDNAPVFVNPPADPTVTVGSKSRGRGSTKAFTVMENAPRFTRLSEQLEARDPDQGDNGRVHFSLLDTYAFSRTNRFPNRLDYIDPDLDTSSLDETNLAKHSVDQPLFRITPDGGIETLVELDREAVPTYLLKIGVHDRGAQPLASTTMLRVEVLDANDNAPVWGFPTLTDRTINLTTGMKPGSLAGRLRADDEDAGDAGRVDFLFLGPRGEPLKAVSIEEGLLNSLALLTNPRVTNTVAEFAAKTTTTSTSATVSPGSSQSRARNLSVQASRSRPSRPEENGYRMGPLYLNGSTGEIWIAEPLNAGTINLHLRAQDRGKPHTQTDAWLTIHVFVDPNEDPSFFSLGGDGTLNITIILVMITITAIVSLFLIIGIVCVRRRPTRYMNSRGNAIPDGSVSPGHATLNYSVDPHKNGLGSAMTSTGWASPMSIYPGNHFMPANVSMAGAGLLEDGQLYGAMSASPGMMGYGALVAASSDTASLIYVPQPQTQAPPSVMSSLRGGSMTPVPVEMSAAEYQSRGQPMHTFGKHSNFIQGSTDQSFSA</sequence>
<dbReference type="PRINTS" id="PR00205">
    <property type="entry name" value="CADHERIN"/>
</dbReference>
<feature type="domain" description="Cadherin" evidence="10">
    <location>
        <begin position="91"/>
        <end position="229"/>
    </location>
</feature>
<feature type="compositionally biased region" description="Low complexity" evidence="8">
    <location>
        <begin position="311"/>
        <end position="327"/>
    </location>
</feature>
<feature type="transmembrane region" description="Helical" evidence="9">
    <location>
        <begin position="419"/>
        <end position="443"/>
    </location>
</feature>
<evidence type="ECO:0000256" key="2">
    <source>
        <dbReference type="ARBA" id="ARBA00022692"/>
    </source>
</evidence>
<evidence type="ECO:0000256" key="5">
    <source>
        <dbReference type="ARBA" id="ARBA00022989"/>
    </source>
</evidence>
<dbReference type="GO" id="GO:0005886">
    <property type="term" value="C:plasma membrane"/>
    <property type="evidence" value="ECO:0007669"/>
    <property type="project" value="UniProtKB-SubCell"/>
</dbReference>
<dbReference type="Proteomes" id="UP000230066">
    <property type="component" value="Unassembled WGS sequence"/>
</dbReference>
<evidence type="ECO:0000256" key="1">
    <source>
        <dbReference type="ARBA" id="ARBA00004370"/>
    </source>
</evidence>
<dbReference type="InterPro" id="IPR020894">
    <property type="entry name" value="Cadherin_CS"/>
</dbReference>
<keyword evidence="2 9" id="KW-0812">Transmembrane</keyword>
<dbReference type="Gene3D" id="2.60.40.60">
    <property type="entry name" value="Cadherins"/>
    <property type="match status" value="3"/>
</dbReference>
<evidence type="ECO:0000256" key="4">
    <source>
        <dbReference type="ARBA" id="ARBA00022837"/>
    </source>
</evidence>
<evidence type="ECO:0000256" key="6">
    <source>
        <dbReference type="ARBA" id="ARBA00023136"/>
    </source>
</evidence>
<keyword evidence="6 9" id="KW-0472">Membrane</keyword>
<protein>
    <submittedName>
        <fullName evidence="11">Protocadherin 9</fullName>
    </submittedName>
</protein>
<evidence type="ECO:0000256" key="3">
    <source>
        <dbReference type="ARBA" id="ARBA00022737"/>
    </source>
</evidence>
<keyword evidence="5 9" id="KW-1133">Transmembrane helix</keyword>
<dbReference type="GO" id="GO:0005509">
    <property type="term" value="F:calcium ion binding"/>
    <property type="evidence" value="ECO:0007669"/>
    <property type="project" value="UniProtKB-UniRule"/>
</dbReference>
<keyword evidence="3" id="KW-0677">Repeat</keyword>
<dbReference type="PANTHER" id="PTHR24026">
    <property type="entry name" value="FAT ATYPICAL CADHERIN-RELATED"/>
    <property type="match status" value="1"/>
</dbReference>
<dbReference type="InterPro" id="IPR002126">
    <property type="entry name" value="Cadherin-like_dom"/>
</dbReference>
<evidence type="ECO:0000256" key="9">
    <source>
        <dbReference type="SAM" id="Phobius"/>
    </source>
</evidence>
<evidence type="ECO:0000256" key="7">
    <source>
        <dbReference type="PROSITE-ProRule" id="PRU00043"/>
    </source>
</evidence>
<keyword evidence="12" id="KW-1185">Reference proteome</keyword>
<organism evidence="11 12">
    <name type="scientific">Fasciola hepatica</name>
    <name type="common">Liver fluke</name>
    <dbReference type="NCBI Taxonomy" id="6192"/>
    <lineage>
        <taxon>Eukaryota</taxon>
        <taxon>Metazoa</taxon>
        <taxon>Spiralia</taxon>
        <taxon>Lophotrochozoa</taxon>
        <taxon>Platyhelminthes</taxon>
        <taxon>Trematoda</taxon>
        <taxon>Digenea</taxon>
        <taxon>Plagiorchiida</taxon>
        <taxon>Echinostomata</taxon>
        <taxon>Echinostomatoidea</taxon>
        <taxon>Fasciolidae</taxon>
        <taxon>Fasciola</taxon>
    </lineage>
</organism>
<dbReference type="PANTHER" id="PTHR24026:SF126">
    <property type="entry name" value="PROTOCADHERIN FAT 4"/>
    <property type="match status" value="1"/>
</dbReference>
<dbReference type="PROSITE" id="PS50268">
    <property type="entry name" value="CADHERIN_2"/>
    <property type="match status" value="2"/>
</dbReference>
<feature type="compositionally biased region" description="Polar residues" evidence="8">
    <location>
        <begin position="328"/>
        <end position="339"/>
    </location>
</feature>
<dbReference type="InterPro" id="IPR015919">
    <property type="entry name" value="Cadherin-like_sf"/>
</dbReference>
<dbReference type="SUPFAM" id="SSF49313">
    <property type="entry name" value="Cadherin-like"/>
    <property type="match status" value="3"/>
</dbReference>
<keyword evidence="4 7" id="KW-0106">Calcium</keyword>
<proteinExistence type="predicted"/>
<dbReference type="CDD" id="cd11304">
    <property type="entry name" value="Cadherin_repeat"/>
    <property type="match status" value="3"/>
</dbReference>
<accession>A0A4E0QWH7</accession>
<comment type="caution">
    <text evidence="11">The sequence shown here is derived from an EMBL/GenBank/DDBJ whole genome shotgun (WGS) entry which is preliminary data.</text>
</comment>
<evidence type="ECO:0000313" key="11">
    <source>
        <dbReference type="EMBL" id="THD19735.1"/>
    </source>
</evidence>
<feature type="domain" description="Cadherin" evidence="10">
    <location>
        <begin position="4"/>
        <end position="73"/>
    </location>
</feature>
<dbReference type="PROSITE" id="PS00232">
    <property type="entry name" value="CADHERIN_1"/>
    <property type="match status" value="2"/>
</dbReference>
<comment type="subcellular location">
    <subcellularLocation>
        <location evidence="1">Membrane</location>
    </subcellularLocation>
</comment>
<dbReference type="SMART" id="SM00112">
    <property type="entry name" value="CA"/>
    <property type="match status" value="2"/>
</dbReference>
<evidence type="ECO:0000256" key="8">
    <source>
        <dbReference type="SAM" id="MobiDB-lite"/>
    </source>
</evidence>
<dbReference type="EMBL" id="JXXN02005726">
    <property type="protein sequence ID" value="THD19735.1"/>
    <property type="molecule type" value="Genomic_DNA"/>
</dbReference>